<feature type="chain" id="PRO_5041331228" description="Phytocyanin domain-containing protein" evidence="2">
    <location>
        <begin position="18"/>
        <end position="250"/>
    </location>
</feature>
<dbReference type="SUPFAM" id="SSF49503">
    <property type="entry name" value="Cupredoxins"/>
    <property type="match status" value="1"/>
</dbReference>
<evidence type="ECO:0000313" key="4">
    <source>
        <dbReference type="EMBL" id="KAK0389798.1"/>
    </source>
</evidence>
<proteinExistence type="predicted"/>
<dbReference type="Pfam" id="PF02298">
    <property type="entry name" value="Cu_bind_like"/>
    <property type="match status" value="1"/>
</dbReference>
<evidence type="ECO:0000256" key="2">
    <source>
        <dbReference type="SAM" id="SignalP"/>
    </source>
</evidence>
<dbReference type="CDD" id="cd00920">
    <property type="entry name" value="Cupredoxin"/>
    <property type="match status" value="1"/>
</dbReference>
<sequence length="250" mass="24707">MQYSALTLAALAGMAQAINVHVVNVGWNPVNNATGLRYWPDKMQAAAGDMVQFQFWAGAHTVTQSNFDNVCTPINEVNSSIAGVDSGAMPVAASADKREIPTYTVMINNTAPLWFYCKTGQHCKAGMAMVINENTSANSTRSLENYKSLAAGDAVNTNPGNGTGSGTGSGSGNGSGSGSGNGGSTGGNSGSAGGNTGSNGGSATVPAAGTPVGGDSSQATGQSSVPAGASSYGAPASTLLLVLGAAFMLL</sequence>
<gene>
    <name evidence="4" type="ORF">NLU13_3371</name>
</gene>
<dbReference type="Proteomes" id="UP001175261">
    <property type="component" value="Unassembled WGS sequence"/>
</dbReference>
<organism evidence="4 5">
    <name type="scientific">Sarocladium strictum</name>
    <name type="common">Black bundle disease fungus</name>
    <name type="synonym">Acremonium strictum</name>
    <dbReference type="NCBI Taxonomy" id="5046"/>
    <lineage>
        <taxon>Eukaryota</taxon>
        <taxon>Fungi</taxon>
        <taxon>Dikarya</taxon>
        <taxon>Ascomycota</taxon>
        <taxon>Pezizomycotina</taxon>
        <taxon>Sordariomycetes</taxon>
        <taxon>Hypocreomycetidae</taxon>
        <taxon>Hypocreales</taxon>
        <taxon>Sarocladiaceae</taxon>
        <taxon>Sarocladium</taxon>
    </lineage>
</organism>
<dbReference type="EMBL" id="JAPDFR010000002">
    <property type="protein sequence ID" value="KAK0389798.1"/>
    <property type="molecule type" value="Genomic_DNA"/>
</dbReference>
<dbReference type="Gene3D" id="2.60.40.420">
    <property type="entry name" value="Cupredoxins - blue copper proteins"/>
    <property type="match status" value="1"/>
</dbReference>
<evidence type="ECO:0000259" key="3">
    <source>
        <dbReference type="Pfam" id="PF02298"/>
    </source>
</evidence>
<feature type="signal peptide" evidence="2">
    <location>
        <begin position="1"/>
        <end position="17"/>
    </location>
</feature>
<name>A0AA39GLV8_SARSR</name>
<comment type="caution">
    <text evidence="4">The sequence shown here is derived from an EMBL/GenBank/DDBJ whole genome shotgun (WGS) entry which is preliminary data.</text>
</comment>
<evidence type="ECO:0000313" key="5">
    <source>
        <dbReference type="Proteomes" id="UP001175261"/>
    </source>
</evidence>
<dbReference type="GO" id="GO:0009055">
    <property type="term" value="F:electron transfer activity"/>
    <property type="evidence" value="ECO:0007669"/>
    <property type="project" value="InterPro"/>
</dbReference>
<dbReference type="PANTHER" id="PTHR34883">
    <property type="entry name" value="SERINE-RICH PROTEIN, PUTATIVE-RELATED-RELATED"/>
    <property type="match status" value="1"/>
</dbReference>
<feature type="domain" description="Phytocyanin" evidence="3">
    <location>
        <begin position="27"/>
        <end position="127"/>
    </location>
</feature>
<dbReference type="InterPro" id="IPR003245">
    <property type="entry name" value="Phytocyanin_dom"/>
</dbReference>
<reference evidence="4" key="1">
    <citation type="submission" date="2022-10" db="EMBL/GenBank/DDBJ databases">
        <title>Determination and structural analysis of whole genome sequence of Sarocladium strictum F4-1.</title>
        <authorList>
            <person name="Hu L."/>
            <person name="Jiang Y."/>
        </authorList>
    </citation>
    <scope>NUCLEOTIDE SEQUENCE</scope>
    <source>
        <strain evidence="4">F4-1</strain>
    </source>
</reference>
<dbReference type="PANTHER" id="PTHR34883:SF17">
    <property type="entry name" value="CUPREDOXIN"/>
    <property type="match status" value="1"/>
</dbReference>
<keyword evidence="2" id="KW-0732">Signal</keyword>
<keyword evidence="5" id="KW-1185">Reference proteome</keyword>
<feature type="region of interest" description="Disordered" evidence="1">
    <location>
        <begin position="154"/>
        <end position="231"/>
    </location>
</feature>
<protein>
    <recommendedName>
        <fullName evidence="3">Phytocyanin domain-containing protein</fullName>
    </recommendedName>
</protein>
<accession>A0AA39GLV8</accession>
<dbReference type="InterPro" id="IPR008972">
    <property type="entry name" value="Cupredoxin"/>
</dbReference>
<dbReference type="AlphaFoldDB" id="A0AA39GLV8"/>
<evidence type="ECO:0000256" key="1">
    <source>
        <dbReference type="SAM" id="MobiDB-lite"/>
    </source>
</evidence>
<feature type="compositionally biased region" description="Gly residues" evidence="1">
    <location>
        <begin position="161"/>
        <end position="200"/>
    </location>
</feature>
<dbReference type="InterPro" id="IPR052953">
    <property type="entry name" value="Ser-rich/MCO-related"/>
</dbReference>